<feature type="repeat" description="PPR" evidence="3">
    <location>
        <begin position="657"/>
        <end position="691"/>
    </location>
</feature>
<dbReference type="PROSITE" id="PS51375">
    <property type="entry name" value="PPR"/>
    <property type="match status" value="10"/>
</dbReference>
<feature type="repeat" description="PPR" evidence="3">
    <location>
        <begin position="371"/>
        <end position="405"/>
    </location>
</feature>
<dbReference type="OMA" id="FLRMMLD"/>
<dbReference type="RefSeq" id="XP_010263106.1">
    <property type="nucleotide sequence ID" value="XM_010264804.2"/>
</dbReference>
<dbReference type="OrthoDB" id="185373at2759"/>
<dbReference type="AlphaFoldDB" id="A0A1U8A755"/>
<gene>
    <name evidence="7 8 9 10" type="primary">LOC104601464</name>
</gene>
<dbReference type="RefSeq" id="XP_010263107.1">
    <property type="nucleotide sequence ID" value="XM_010264805.2"/>
</dbReference>
<feature type="domain" description="Pentatricopeptide repeat-containing protein-mitochondrial" evidence="5">
    <location>
        <begin position="84"/>
        <end position="176"/>
    </location>
</feature>
<evidence type="ECO:0000313" key="9">
    <source>
        <dbReference type="RefSeq" id="XP_010263107.1"/>
    </source>
</evidence>
<evidence type="ECO:0000259" key="5">
    <source>
        <dbReference type="Pfam" id="PF23276"/>
    </source>
</evidence>
<feature type="repeat" description="PPR" evidence="3">
    <location>
        <begin position="622"/>
        <end position="656"/>
    </location>
</feature>
<evidence type="ECO:0000313" key="8">
    <source>
        <dbReference type="RefSeq" id="XP_010263106.1"/>
    </source>
</evidence>
<dbReference type="KEGG" id="nnu:104601464"/>
<dbReference type="eggNOG" id="KOG4197">
    <property type="taxonomic scope" value="Eukaryota"/>
</dbReference>
<feature type="region of interest" description="Disordered" evidence="4">
    <location>
        <begin position="527"/>
        <end position="548"/>
    </location>
</feature>
<evidence type="ECO:0000256" key="4">
    <source>
        <dbReference type="SAM" id="MobiDB-lite"/>
    </source>
</evidence>
<feature type="repeat" description="PPR" evidence="3">
    <location>
        <begin position="266"/>
        <end position="300"/>
    </location>
</feature>
<sequence length="795" mass="89456">MRHGITLSSALLRTSSRIENLLLVASVSKTLTESGTRNLDGDSIPLCESLVLQVLRRSSLDLFKRIDFFRWASRRPGYKHSFRVYSQIFQAVCQTGHLDELRPLLSLMKEDGVVVDSATFKLLLDAFIRSYRFDSAIEILDLMEEQGTGLNPRIYNSVIVALLRKNQLDLALSMFYKLIEALSGDNGIALDALACNELLVALRKADRKAEFKRTFEKLRSKGFGLDAWGYNICIHAFGCWGDLATSLKLFKEMKQKISKSGFSGPDLCTYNSLIHVLCSVGKVKDALIVWEELKGSGHEPDAFTYRILIQGCCKSYRMDDATRIFSDMQHSGFHPDTVVYNSLLDGLLKARKVSEACHLFEKMVQDGVKASCWSYNILIDGLFKNGRALAAYTLFSDLKKKGPLVDGVTYSIVVLHLCREGHLDDALQLVEEMEARGFVVDLVTITSVLIGLHKQGRWDWAERLMKHVRDVTLVPNVIKWRYNMEASMRDPQNRQKDFTPMFPSEGSISEIMSFIASLSKDADIDSQIDSENGRSQSEDETSSSIDHWSSSPYVDQLANEVKSTNYSRLFSMSKGRRVQGKSNDSFDIDMINTYLSVFLAKGKLSFACKLFEIFTEMGVNPISYTYNSIMCSFVKKGYFSEAWGVLHEMGKKLCPADIATYNVIIQGLGKMGRADLASIVLNQLMGHGGYLDIVMYNTLIHALGKGGHIDEANRLFEQMMKSGVNPDIVTFNTLIEIHVKAGQLKEAYKFLKMMLDAGCSPNHVTDTTLDFLEKEIEKLRYQKASIKPNNKEDAI</sequence>
<name>A0A1U8A755_NELNU</name>
<accession>A0A1U8A755</accession>
<dbReference type="RefSeq" id="XP_010263108.1">
    <property type="nucleotide sequence ID" value="XM_010264806.2"/>
</dbReference>
<dbReference type="GeneID" id="104601464"/>
<feature type="repeat" description="PPR" evidence="3">
    <location>
        <begin position="301"/>
        <end position="335"/>
    </location>
</feature>
<dbReference type="InterPro" id="IPR002885">
    <property type="entry name" value="PPR_rpt"/>
</dbReference>
<dbReference type="Gene3D" id="1.25.40.10">
    <property type="entry name" value="Tetratricopeptide repeat domain"/>
    <property type="match status" value="6"/>
</dbReference>
<comment type="similarity">
    <text evidence="1">Belongs to the PPR family. P subfamily.</text>
</comment>
<dbReference type="STRING" id="4432.A0A1U8A755"/>
<feature type="repeat" description="PPR" evidence="3">
    <location>
        <begin position="336"/>
        <end position="370"/>
    </location>
</feature>
<feature type="repeat" description="PPR" evidence="3">
    <location>
        <begin position="727"/>
        <end position="761"/>
    </location>
</feature>
<dbReference type="Proteomes" id="UP000189703">
    <property type="component" value="Unplaced"/>
</dbReference>
<dbReference type="RefSeq" id="XP_010263105.1">
    <property type="nucleotide sequence ID" value="XM_010264803.2"/>
</dbReference>
<evidence type="ECO:0000313" key="10">
    <source>
        <dbReference type="RefSeq" id="XP_010263108.1"/>
    </source>
</evidence>
<feature type="repeat" description="PPR" evidence="3">
    <location>
        <begin position="692"/>
        <end position="726"/>
    </location>
</feature>
<organism evidence="6 10">
    <name type="scientific">Nelumbo nucifera</name>
    <name type="common">Sacred lotus</name>
    <dbReference type="NCBI Taxonomy" id="4432"/>
    <lineage>
        <taxon>Eukaryota</taxon>
        <taxon>Viridiplantae</taxon>
        <taxon>Streptophyta</taxon>
        <taxon>Embryophyta</taxon>
        <taxon>Tracheophyta</taxon>
        <taxon>Spermatophyta</taxon>
        <taxon>Magnoliopsida</taxon>
        <taxon>Proteales</taxon>
        <taxon>Nelumbonaceae</taxon>
        <taxon>Nelumbo</taxon>
    </lineage>
</organism>
<proteinExistence type="inferred from homology"/>
<dbReference type="NCBIfam" id="TIGR00756">
    <property type="entry name" value="PPR"/>
    <property type="match status" value="9"/>
</dbReference>
<dbReference type="Pfam" id="PF13041">
    <property type="entry name" value="PPR_2"/>
    <property type="match status" value="5"/>
</dbReference>
<evidence type="ECO:0000256" key="3">
    <source>
        <dbReference type="PROSITE-ProRule" id="PRU00708"/>
    </source>
</evidence>
<feature type="repeat" description="PPR" evidence="3">
    <location>
        <begin position="116"/>
        <end position="150"/>
    </location>
</feature>
<protein>
    <submittedName>
        <fullName evidence="7 8">Pentatricopeptide repeat-containing protein At4g01570</fullName>
    </submittedName>
</protein>
<evidence type="ECO:0000256" key="2">
    <source>
        <dbReference type="ARBA" id="ARBA00022737"/>
    </source>
</evidence>
<dbReference type="Pfam" id="PF23276">
    <property type="entry name" value="TPR_24"/>
    <property type="match status" value="1"/>
</dbReference>
<keyword evidence="2" id="KW-0677">Repeat</keyword>
<dbReference type="InterPro" id="IPR057027">
    <property type="entry name" value="TPR_mt"/>
</dbReference>
<keyword evidence="6" id="KW-1185">Reference proteome</keyword>
<dbReference type="Pfam" id="PF01535">
    <property type="entry name" value="PPR"/>
    <property type="match status" value="1"/>
</dbReference>
<evidence type="ECO:0000256" key="1">
    <source>
        <dbReference type="ARBA" id="ARBA00007626"/>
    </source>
</evidence>
<feature type="repeat" description="PPR" evidence="3">
    <location>
        <begin position="406"/>
        <end position="440"/>
    </location>
</feature>
<reference evidence="7 8" key="1">
    <citation type="submission" date="2025-04" db="UniProtKB">
        <authorList>
            <consortium name="RefSeq"/>
        </authorList>
    </citation>
    <scope>IDENTIFICATION</scope>
</reference>
<dbReference type="PANTHER" id="PTHR47941">
    <property type="entry name" value="PENTATRICOPEPTIDE REPEAT-CONTAINING PROTEIN 3, MITOCHONDRIAL"/>
    <property type="match status" value="1"/>
</dbReference>
<evidence type="ECO:0000313" key="6">
    <source>
        <dbReference type="Proteomes" id="UP000189703"/>
    </source>
</evidence>
<evidence type="ECO:0000313" key="7">
    <source>
        <dbReference type="RefSeq" id="XP_010263105.1"/>
    </source>
</evidence>
<dbReference type="InterPro" id="IPR011990">
    <property type="entry name" value="TPR-like_helical_dom_sf"/>
</dbReference>